<dbReference type="EMBL" id="UZAL01038370">
    <property type="protein sequence ID" value="VDP73529.1"/>
    <property type="molecule type" value="Genomic_DNA"/>
</dbReference>
<dbReference type="PROSITE" id="PS51416">
    <property type="entry name" value="MIB_HERC2"/>
    <property type="match status" value="1"/>
</dbReference>
<dbReference type="PANTHER" id="PTHR24202:SF53">
    <property type="entry name" value="E3 UBIQUITIN-PROTEIN LIGASE MIB1"/>
    <property type="match status" value="1"/>
</dbReference>
<protein>
    <submittedName>
        <fullName evidence="2">Uncharacterized protein</fullName>
    </submittedName>
</protein>
<evidence type="ECO:0000256" key="1">
    <source>
        <dbReference type="ARBA" id="ARBA00023054"/>
    </source>
</evidence>
<reference evidence="2 3" key="1">
    <citation type="submission" date="2018-11" db="EMBL/GenBank/DDBJ databases">
        <authorList>
            <consortium name="Pathogen Informatics"/>
        </authorList>
    </citation>
    <scope>NUCLEOTIDE SEQUENCE [LARGE SCALE GENOMIC DNA]</scope>
    <source>
        <strain>Denwood</strain>
        <strain evidence="3">Zambia</strain>
    </source>
</reference>
<dbReference type="SUPFAM" id="SSF159034">
    <property type="entry name" value="Mib/herc2 domain-like"/>
    <property type="match status" value="1"/>
</dbReference>
<proteinExistence type="predicted"/>
<dbReference type="GO" id="GO:0004842">
    <property type="term" value="F:ubiquitin-protein transferase activity"/>
    <property type="evidence" value="ECO:0007669"/>
    <property type="project" value="InterPro"/>
</dbReference>
<dbReference type="GO" id="GO:0006897">
    <property type="term" value="P:endocytosis"/>
    <property type="evidence" value="ECO:0007669"/>
    <property type="project" value="TreeGrafter"/>
</dbReference>
<dbReference type="PANTHER" id="PTHR24202">
    <property type="entry name" value="E3 UBIQUITIN-PROTEIN LIGASE MIB2"/>
    <property type="match status" value="1"/>
</dbReference>
<dbReference type="Proteomes" id="UP000269396">
    <property type="component" value="Unassembled WGS sequence"/>
</dbReference>
<keyword evidence="3" id="KW-1185">Reference proteome</keyword>
<sequence length="79" mass="8649">MERVYMSYNLDGGEGHVGSVRRFDTSGEAIVVWDSGIVANYRCGVLGFDLRVLDNAPTGSKHTGTICESCHEVRNKINS</sequence>
<evidence type="ECO:0000313" key="3">
    <source>
        <dbReference type="Proteomes" id="UP000269396"/>
    </source>
</evidence>
<dbReference type="GO" id="GO:0046872">
    <property type="term" value="F:metal ion binding"/>
    <property type="evidence" value="ECO:0007669"/>
    <property type="project" value="InterPro"/>
</dbReference>
<keyword evidence="1" id="KW-0175">Coiled coil</keyword>
<evidence type="ECO:0000313" key="2">
    <source>
        <dbReference type="EMBL" id="VDP73529.1"/>
    </source>
</evidence>
<dbReference type="GO" id="GO:0016567">
    <property type="term" value="P:protein ubiquitination"/>
    <property type="evidence" value="ECO:0007669"/>
    <property type="project" value="InterPro"/>
</dbReference>
<gene>
    <name evidence="2" type="ORF">SMTD_LOCUS17221</name>
</gene>
<accession>A0A183PS85</accession>
<dbReference type="GO" id="GO:0007219">
    <property type="term" value="P:Notch signaling pathway"/>
    <property type="evidence" value="ECO:0007669"/>
    <property type="project" value="TreeGrafter"/>
</dbReference>
<organism evidence="2 3">
    <name type="scientific">Schistosoma mattheei</name>
    <dbReference type="NCBI Taxonomy" id="31246"/>
    <lineage>
        <taxon>Eukaryota</taxon>
        <taxon>Metazoa</taxon>
        <taxon>Spiralia</taxon>
        <taxon>Lophotrochozoa</taxon>
        <taxon>Platyhelminthes</taxon>
        <taxon>Trematoda</taxon>
        <taxon>Digenea</taxon>
        <taxon>Strigeidida</taxon>
        <taxon>Schistosomatoidea</taxon>
        <taxon>Schistosomatidae</taxon>
        <taxon>Schistosoma</taxon>
    </lineage>
</organism>
<dbReference type="GO" id="GO:0005737">
    <property type="term" value="C:cytoplasm"/>
    <property type="evidence" value="ECO:0007669"/>
    <property type="project" value="TreeGrafter"/>
</dbReference>
<dbReference type="AlphaFoldDB" id="A0A183PS85"/>
<dbReference type="Gene3D" id="2.30.30.40">
    <property type="entry name" value="SH3 Domains"/>
    <property type="match status" value="1"/>
</dbReference>
<name>A0A183PS85_9TREM</name>
<dbReference type="InterPro" id="IPR010606">
    <property type="entry name" value="Mib_Herc2"/>
</dbReference>
<dbReference type="STRING" id="31246.A0A183PS85"/>
<dbReference type="InterPro" id="IPR037252">
    <property type="entry name" value="Mib_Herc2_sf"/>
</dbReference>